<dbReference type="PANTHER" id="PTHR34182">
    <property type="entry name" value="PROTEIN-EXPORT MEMBRANE PROTEIN SECG"/>
    <property type="match status" value="1"/>
</dbReference>
<evidence type="ECO:0000256" key="6">
    <source>
        <dbReference type="ARBA" id="ARBA00022692"/>
    </source>
</evidence>
<accession>A0A2T7UN44</accession>
<sequence length="123" mass="12396">MQTVVLIIHLLLALALMGVVLLQRSENGGLGMGGASLGPQAGRPPLTGLAKLTWLFAGAFIMTSLALTVIAASNSADTSVLERFGVDAPTAPAPAAPATPGVQLPDIQLPPAGDAPVLPPRQD</sequence>
<evidence type="ECO:0000256" key="2">
    <source>
        <dbReference type="ARBA" id="ARBA00008445"/>
    </source>
</evidence>
<dbReference type="GO" id="GO:0005886">
    <property type="term" value="C:plasma membrane"/>
    <property type="evidence" value="ECO:0007669"/>
    <property type="project" value="UniProtKB-SubCell"/>
</dbReference>
<evidence type="ECO:0000256" key="10">
    <source>
        <dbReference type="ARBA" id="ARBA00023136"/>
    </source>
</evidence>
<dbReference type="OrthoDB" id="7691811at2"/>
<keyword evidence="15" id="KW-1185">Reference proteome</keyword>
<name>A0A2T7UN44_9RHOB</name>
<gene>
    <name evidence="14" type="primary">secG</name>
    <name evidence="14" type="ORF">DDE23_18240</name>
</gene>
<dbReference type="InterPro" id="IPR004692">
    <property type="entry name" value="SecG"/>
</dbReference>
<evidence type="ECO:0000256" key="11">
    <source>
        <dbReference type="ARBA" id="ARBA00025182"/>
    </source>
</evidence>
<comment type="caution">
    <text evidence="14">The sequence shown here is derived from an EMBL/GenBank/DDBJ whole genome shotgun (WGS) entry which is preliminary data.</text>
</comment>
<evidence type="ECO:0000256" key="13">
    <source>
        <dbReference type="SAM" id="MobiDB-lite"/>
    </source>
</evidence>
<keyword evidence="5 12" id="KW-1003">Cell membrane</keyword>
<dbReference type="Pfam" id="PF03840">
    <property type="entry name" value="SecG"/>
    <property type="match status" value="1"/>
</dbReference>
<evidence type="ECO:0000256" key="3">
    <source>
        <dbReference type="ARBA" id="ARBA00017876"/>
    </source>
</evidence>
<dbReference type="GO" id="GO:0065002">
    <property type="term" value="P:intracellular protein transmembrane transport"/>
    <property type="evidence" value="ECO:0007669"/>
    <property type="project" value="TreeGrafter"/>
</dbReference>
<protein>
    <recommendedName>
        <fullName evidence="3 12">Protein-export membrane protein SecG</fullName>
    </recommendedName>
</protein>
<evidence type="ECO:0000256" key="7">
    <source>
        <dbReference type="ARBA" id="ARBA00022927"/>
    </source>
</evidence>
<evidence type="ECO:0000256" key="1">
    <source>
        <dbReference type="ARBA" id="ARBA00004651"/>
    </source>
</evidence>
<dbReference type="AlphaFoldDB" id="A0A2T7UN44"/>
<evidence type="ECO:0000256" key="5">
    <source>
        <dbReference type="ARBA" id="ARBA00022475"/>
    </source>
</evidence>
<dbReference type="GO" id="GO:0043952">
    <property type="term" value="P:protein transport by the Sec complex"/>
    <property type="evidence" value="ECO:0007669"/>
    <property type="project" value="TreeGrafter"/>
</dbReference>
<comment type="caution">
    <text evidence="12">Lacks conserved residue(s) required for the propagation of feature annotation.</text>
</comment>
<dbReference type="RefSeq" id="WP_107751955.1">
    <property type="nucleotide sequence ID" value="NZ_JBLWSZ010000023.1"/>
</dbReference>
<keyword evidence="7 12" id="KW-0653">Protein transport</keyword>
<dbReference type="GO" id="GO:0009306">
    <property type="term" value="P:protein secretion"/>
    <property type="evidence" value="ECO:0007669"/>
    <property type="project" value="UniProtKB-UniRule"/>
</dbReference>
<evidence type="ECO:0000256" key="12">
    <source>
        <dbReference type="RuleBase" id="RU365087"/>
    </source>
</evidence>
<dbReference type="EMBL" id="QDDR01000010">
    <property type="protein sequence ID" value="PVE46130.1"/>
    <property type="molecule type" value="Genomic_DNA"/>
</dbReference>
<evidence type="ECO:0000256" key="8">
    <source>
        <dbReference type="ARBA" id="ARBA00022989"/>
    </source>
</evidence>
<keyword evidence="9 12" id="KW-0811">Translocation</keyword>
<dbReference type="PANTHER" id="PTHR34182:SF1">
    <property type="entry name" value="PROTEIN-EXPORT MEMBRANE PROTEIN SECG"/>
    <property type="match status" value="1"/>
</dbReference>
<comment type="function">
    <text evidence="11 12">Involved in protein export. Participates in an early event of protein translocation.</text>
</comment>
<comment type="similarity">
    <text evidence="2 12">Belongs to the SecG family.</text>
</comment>
<comment type="subcellular location">
    <subcellularLocation>
        <location evidence="1 12">Cell membrane</location>
        <topology evidence="1 12">Multi-pass membrane protein</topology>
    </subcellularLocation>
</comment>
<evidence type="ECO:0000256" key="9">
    <source>
        <dbReference type="ARBA" id="ARBA00023010"/>
    </source>
</evidence>
<keyword evidence="10 12" id="KW-0472">Membrane</keyword>
<dbReference type="GO" id="GO:0015450">
    <property type="term" value="F:protein-transporting ATPase activity"/>
    <property type="evidence" value="ECO:0007669"/>
    <property type="project" value="UniProtKB-UniRule"/>
</dbReference>
<proteinExistence type="inferred from homology"/>
<keyword evidence="4 12" id="KW-0813">Transport</keyword>
<evidence type="ECO:0000313" key="15">
    <source>
        <dbReference type="Proteomes" id="UP000244810"/>
    </source>
</evidence>
<feature type="transmembrane region" description="Helical" evidence="12">
    <location>
        <begin position="52"/>
        <end position="73"/>
    </location>
</feature>
<dbReference type="Proteomes" id="UP000244810">
    <property type="component" value="Unassembled WGS sequence"/>
</dbReference>
<keyword evidence="8 12" id="KW-1133">Transmembrane helix</keyword>
<evidence type="ECO:0000256" key="4">
    <source>
        <dbReference type="ARBA" id="ARBA00022448"/>
    </source>
</evidence>
<evidence type="ECO:0000313" key="14">
    <source>
        <dbReference type="EMBL" id="PVE46130.1"/>
    </source>
</evidence>
<feature type="region of interest" description="Disordered" evidence="13">
    <location>
        <begin position="91"/>
        <end position="123"/>
    </location>
</feature>
<keyword evidence="6 12" id="KW-0812">Transmembrane</keyword>
<dbReference type="NCBIfam" id="TIGR00810">
    <property type="entry name" value="secG"/>
    <property type="match status" value="1"/>
</dbReference>
<organism evidence="14 15">
    <name type="scientific">Pararhodobacter aggregans</name>
    <dbReference type="NCBI Taxonomy" id="404875"/>
    <lineage>
        <taxon>Bacteria</taxon>
        <taxon>Pseudomonadati</taxon>
        <taxon>Pseudomonadota</taxon>
        <taxon>Alphaproteobacteria</taxon>
        <taxon>Rhodobacterales</taxon>
        <taxon>Paracoccaceae</taxon>
        <taxon>Pararhodobacter</taxon>
    </lineage>
</organism>
<dbReference type="PRINTS" id="PR01651">
    <property type="entry name" value="SECGEXPORT"/>
</dbReference>
<reference evidence="14 15" key="1">
    <citation type="journal article" date="2011" name="Syst. Appl. Microbiol.">
        <title>Defluviimonas denitrificans gen. nov., sp. nov., and Pararhodobacter aggregans gen. nov., sp. nov., non-phototrophic Rhodobacteraceae from the biofilter of a marine aquaculture.</title>
        <authorList>
            <person name="Foesel B.U."/>
            <person name="Drake H.L."/>
            <person name="Schramm A."/>
        </authorList>
    </citation>
    <scope>NUCLEOTIDE SEQUENCE [LARGE SCALE GENOMIC DNA]</scope>
    <source>
        <strain evidence="14 15">D1-19</strain>
    </source>
</reference>